<evidence type="ECO:0000256" key="3">
    <source>
        <dbReference type="ARBA" id="ARBA00012438"/>
    </source>
</evidence>
<feature type="transmembrane region" description="Helical" evidence="14">
    <location>
        <begin position="323"/>
        <end position="340"/>
    </location>
</feature>
<dbReference type="SUPFAM" id="SSF55874">
    <property type="entry name" value="ATPase domain of HSP90 chaperone/DNA topoisomerase II/histidine kinase"/>
    <property type="match status" value="1"/>
</dbReference>
<feature type="transmembrane region" description="Helical" evidence="14">
    <location>
        <begin position="20"/>
        <end position="41"/>
    </location>
</feature>
<dbReference type="PROSITE" id="PS50110">
    <property type="entry name" value="RESPONSE_REGULATORY"/>
    <property type="match status" value="2"/>
</dbReference>
<feature type="transmembrane region" description="Helical" evidence="14">
    <location>
        <begin position="202"/>
        <end position="223"/>
    </location>
</feature>
<dbReference type="SUPFAM" id="SSF47384">
    <property type="entry name" value="Homodimeric domain of signal transducing histidine kinase"/>
    <property type="match status" value="1"/>
</dbReference>
<keyword evidence="9 14" id="KW-1133">Transmembrane helix</keyword>
<dbReference type="InterPro" id="IPR036890">
    <property type="entry name" value="HATPase_C_sf"/>
</dbReference>
<dbReference type="SMART" id="SM00448">
    <property type="entry name" value="REC"/>
    <property type="match status" value="2"/>
</dbReference>
<dbReference type="Pfam" id="PF05231">
    <property type="entry name" value="MASE1"/>
    <property type="match status" value="1"/>
</dbReference>
<evidence type="ECO:0000256" key="4">
    <source>
        <dbReference type="ARBA" id="ARBA00022475"/>
    </source>
</evidence>
<sequence length="1515" mass="166525">MLSSLLEGDEDIASPSGRWLAGAVLAVVYVLVAYFSLKLAFSATNVSPIWPPTGIAVSALLLGGLRLWPAITVGAFIVNLISFPSGMEDLAVTLPASLAIATGNTLEALTAAYIIRRLAGGRRSFDRLLHVFRFVGIAVLACVISAALGATALMLCGYIPRAALTSTLGIWWLGDTVGLLVIVPLVVSLLRIHGEPVGRGSWWIATGLVLAYSAISLLVFWPGLASADAQQLLVFLYIPCLGLSAYSFGLRGVSTLNAAIAAVAVGATLSGKGPFEFQTVYASLVALDGFLLLWVVTGLMLAADLTERGHGQSRFMRDFIPPWLVLMAALALTALAWRVTTNNLEEDAERRFDYLSNEISMRITDRIHDYQQVLRGAVGLFYGSDTVTAGDWRRYVRELRINENYPGIQGVGYAAYLDGVDARNGFERQMRRQGYADFAIEPEGIRTIYVPVTYLEPNDWRNQRAQGYDMFSEGNRRWAMIRARDMGEVALSHRITLVQETRVGVQAGFLMYVPVYDTDDTPATIEDRRAHIMGYTYSPFRMDDLIEGILGDDFPTIALEVFDGDGSDPDALMYRSPKLDALSAAGPYITRVSKLPVADLQWTLRLNALPAFARSIDFQKAHIVLVGGVLISLLLFSFIRALALTRTKAVRLAREMTDALSESESRFTTLAESANEAIFMIDGNGHIQSWNRAAMVIFGYTPKEVAGRRWPMLLSYDERQTRLAEIDELTGYSNARLSEHDIRLQCRRRDGETFPAELSLSKWESAGETFFGVILRDVTEQRLAELRLDEARQVAEAASRAKTEFVANMSHEIRTPMNAMLGMTQILARTPLTPDQRRYVNMVQAAGRSLLGIVNDILDFSKIEAGRMELTRDAFNLDEMTSNLASIMSLDASGKQLELAIGVEPDVPRELVGDELRIRQVLINLLSNAIKFTEEGEVSLLVRLVDRRDKQGTFEFLVRDTGIGISPMQLQKLFQAFAQADSSTTRRFGGTGLGLTISHKLVYLMGGEIRVNSESGQGSEFIVSLPLTIAGFGIEPEVMRIMGRQRVLLVDDNATSRDYLGKTLQGWKWQVESLGRARQAEERLDQAVSYDLFLIDYDMPEMNGMELARCVRRLKRYDNATVILLASAFEQVQVMSSPDIELVDAVLLKPVTSSQLYDRLHELMASKSGDAAATEPRTSELAGRLAGTHILLVEDNPLNQTVAAGFLEYAGAEVSIAPNGQAAVGALADSDDAYDLVLMDVQMPVMDGITATRKIRSELKATLPILAMSAGVLDSERSECRRAGMNGFIGKPVDEVALITIIAEHLGIGRERPARPTPQGEPLETAEPWVDFSSLNGLVQASPEAGRSLIGVVAGIVERGMTPIDEARHLWVSGKASEAARCLHTLRGSLGTIGARAFADQAQELEQTLRATPDADLGGQWNSLATGYRRVLDAVRDWLAEYQAAAETGEKPELDAEALAELRDMLAQHNRKAQALFLQYRDALAEMLPPSSMAEAEQAMRRLDFEWVKSVLDEL</sequence>
<dbReference type="PROSITE" id="PS50839">
    <property type="entry name" value="CHASE"/>
    <property type="match status" value="1"/>
</dbReference>
<feature type="modified residue" description="Phosphohistidine" evidence="12">
    <location>
        <position position="1384"/>
    </location>
</feature>
<evidence type="ECO:0000256" key="5">
    <source>
        <dbReference type="ARBA" id="ARBA00022553"/>
    </source>
</evidence>
<evidence type="ECO:0000256" key="7">
    <source>
        <dbReference type="ARBA" id="ARBA00022741"/>
    </source>
</evidence>
<evidence type="ECO:0000256" key="11">
    <source>
        <dbReference type="ARBA" id="ARBA00023136"/>
    </source>
</evidence>
<feature type="domain" description="PAS" evidence="17">
    <location>
        <begin position="663"/>
        <end position="708"/>
    </location>
</feature>
<dbReference type="Gene3D" id="1.20.120.160">
    <property type="entry name" value="HPT domain"/>
    <property type="match status" value="1"/>
</dbReference>
<dbReference type="EC" id="2.7.13.3" evidence="3"/>
<dbReference type="EMBL" id="SJDL01000034">
    <property type="protein sequence ID" value="TBW50551.1"/>
    <property type="molecule type" value="Genomic_DNA"/>
</dbReference>
<dbReference type="PROSITE" id="PS50894">
    <property type="entry name" value="HPT"/>
    <property type="match status" value="1"/>
</dbReference>
<dbReference type="NCBIfam" id="TIGR00229">
    <property type="entry name" value="sensory_box"/>
    <property type="match status" value="1"/>
</dbReference>
<name>A0ABY1ZG58_9GAMM</name>
<organism evidence="21 22">
    <name type="scientific">Marinobacter halodurans</name>
    <dbReference type="NCBI Taxonomy" id="2528979"/>
    <lineage>
        <taxon>Bacteria</taxon>
        <taxon>Pseudomonadati</taxon>
        <taxon>Pseudomonadota</taxon>
        <taxon>Gammaproteobacteria</taxon>
        <taxon>Pseudomonadales</taxon>
        <taxon>Marinobacteraceae</taxon>
        <taxon>Marinobacter</taxon>
    </lineage>
</organism>
<accession>A0ABY1ZG58</accession>
<evidence type="ECO:0000259" key="17">
    <source>
        <dbReference type="PROSITE" id="PS50112"/>
    </source>
</evidence>
<dbReference type="InterPro" id="IPR036097">
    <property type="entry name" value="HisK_dim/P_sf"/>
</dbReference>
<evidence type="ECO:0000256" key="12">
    <source>
        <dbReference type="PROSITE-ProRule" id="PRU00110"/>
    </source>
</evidence>
<gene>
    <name evidence="21" type="ORF">EZI54_18090</name>
</gene>
<dbReference type="PROSITE" id="PS50113">
    <property type="entry name" value="PAC"/>
    <property type="match status" value="1"/>
</dbReference>
<feature type="transmembrane region" description="Helical" evidence="14">
    <location>
        <begin position="623"/>
        <end position="644"/>
    </location>
</feature>
<dbReference type="InterPro" id="IPR042240">
    <property type="entry name" value="CHASE_sf"/>
</dbReference>
<feature type="modified residue" description="4-aspartylphosphate" evidence="13">
    <location>
        <position position="1240"/>
    </location>
</feature>
<dbReference type="InterPro" id="IPR001789">
    <property type="entry name" value="Sig_transdc_resp-reg_receiver"/>
</dbReference>
<feature type="domain" description="PAC" evidence="18">
    <location>
        <begin position="740"/>
        <end position="790"/>
    </location>
</feature>
<dbReference type="CDD" id="cd00082">
    <property type="entry name" value="HisKA"/>
    <property type="match status" value="1"/>
</dbReference>
<dbReference type="Pfam" id="PF03924">
    <property type="entry name" value="CHASE"/>
    <property type="match status" value="1"/>
</dbReference>
<dbReference type="Proteomes" id="UP000313645">
    <property type="component" value="Unassembled WGS sequence"/>
</dbReference>
<proteinExistence type="predicted"/>
<dbReference type="PROSITE" id="PS50109">
    <property type="entry name" value="HIS_KIN"/>
    <property type="match status" value="1"/>
</dbReference>
<comment type="catalytic activity">
    <reaction evidence="1">
        <text>ATP + protein L-histidine = ADP + protein N-phospho-L-histidine.</text>
        <dbReference type="EC" id="2.7.13.3"/>
    </reaction>
</comment>
<dbReference type="CDD" id="cd00130">
    <property type="entry name" value="PAS"/>
    <property type="match status" value="1"/>
</dbReference>
<comment type="caution">
    <text evidence="21">The sequence shown here is derived from an EMBL/GenBank/DDBJ whole genome shotgun (WGS) entry which is preliminary data.</text>
</comment>
<evidence type="ECO:0000259" key="18">
    <source>
        <dbReference type="PROSITE" id="PS50113"/>
    </source>
</evidence>
<evidence type="ECO:0000313" key="21">
    <source>
        <dbReference type="EMBL" id="TBW50551.1"/>
    </source>
</evidence>
<dbReference type="InterPro" id="IPR003594">
    <property type="entry name" value="HATPase_dom"/>
</dbReference>
<evidence type="ECO:0000256" key="13">
    <source>
        <dbReference type="PROSITE-ProRule" id="PRU00169"/>
    </source>
</evidence>
<feature type="domain" description="Response regulatory" evidence="16">
    <location>
        <begin position="1046"/>
        <end position="1164"/>
    </location>
</feature>
<evidence type="ECO:0000256" key="1">
    <source>
        <dbReference type="ARBA" id="ARBA00000085"/>
    </source>
</evidence>
<dbReference type="InterPro" id="IPR004358">
    <property type="entry name" value="Sig_transdc_His_kin-like_C"/>
</dbReference>
<keyword evidence="22" id="KW-1185">Reference proteome</keyword>
<feature type="transmembrane region" description="Helical" evidence="14">
    <location>
        <begin position="90"/>
        <end position="114"/>
    </location>
</feature>
<dbReference type="InterPro" id="IPR007895">
    <property type="entry name" value="MASE1"/>
</dbReference>
<feature type="domain" description="Response regulatory" evidence="16">
    <location>
        <begin position="1189"/>
        <end position="1306"/>
    </location>
</feature>
<feature type="domain" description="CHASE" evidence="19">
    <location>
        <begin position="403"/>
        <end position="605"/>
    </location>
</feature>
<feature type="transmembrane region" description="Helical" evidence="14">
    <location>
        <begin position="170"/>
        <end position="190"/>
    </location>
</feature>
<keyword evidence="10" id="KW-0902">Two-component regulatory system</keyword>
<keyword evidence="4" id="KW-1003">Cell membrane</keyword>
<feature type="domain" description="Histidine kinase" evidence="15">
    <location>
        <begin position="808"/>
        <end position="1029"/>
    </location>
</feature>
<dbReference type="Pfam" id="PF00072">
    <property type="entry name" value="Response_reg"/>
    <property type="match status" value="2"/>
</dbReference>
<dbReference type="Pfam" id="PF13426">
    <property type="entry name" value="PAS_9"/>
    <property type="match status" value="1"/>
</dbReference>
<reference evidence="21 22" key="1">
    <citation type="submission" date="2019-02" db="EMBL/GenBank/DDBJ databases">
        <title>Marinobacter halodurans sp. nov., a marine bacterium isolated from sea tidal flat.</title>
        <authorList>
            <person name="Yoo Y."/>
            <person name="Lee D.W."/>
            <person name="Kim B.S."/>
            <person name="Kim J.-J."/>
        </authorList>
    </citation>
    <scope>NUCLEOTIDE SEQUENCE [LARGE SCALE GENOMIC DNA]</scope>
    <source>
        <strain evidence="21 22">YJ-S3-2</strain>
    </source>
</reference>
<dbReference type="InterPro" id="IPR003661">
    <property type="entry name" value="HisK_dim/P_dom"/>
</dbReference>
<dbReference type="SMART" id="SM00388">
    <property type="entry name" value="HisKA"/>
    <property type="match status" value="1"/>
</dbReference>
<feature type="transmembrane region" description="Helical" evidence="14">
    <location>
        <begin position="256"/>
        <end position="275"/>
    </location>
</feature>
<dbReference type="Gene3D" id="3.30.450.20">
    <property type="entry name" value="PAS domain"/>
    <property type="match status" value="1"/>
</dbReference>
<dbReference type="InterPro" id="IPR005467">
    <property type="entry name" value="His_kinase_dom"/>
</dbReference>
<dbReference type="PANTHER" id="PTHR45339:SF1">
    <property type="entry name" value="HYBRID SIGNAL TRANSDUCTION HISTIDINE KINASE J"/>
    <property type="match status" value="1"/>
</dbReference>
<dbReference type="SMART" id="SM00091">
    <property type="entry name" value="PAS"/>
    <property type="match status" value="1"/>
</dbReference>
<dbReference type="SMART" id="SM01079">
    <property type="entry name" value="CHASE"/>
    <property type="match status" value="1"/>
</dbReference>
<evidence type="ECO:0000259" key="19">
    <source>
        <dbReference type="PROSITE" id="PS50839"/>
    </source>
</evidence>
<dbReference type="InterPro" id="IPR006189">
    <property type="entry name" value="CHASE_dom"/>
</dbReference>
<dbReference type="Pfam" id="PF01627">
    <property type="entry name" value="Hpt"/>
    <property type="match status" value="1"/>
</dbReference>
<dbReference type="InterPro" id="IPR000700">
    <property type="entry name" value="PAS-assoc_C"/>
</dbReference>
<dbReference type="PANTHER" id="PTHR45339">
    <property type="entry name" value="HYBRID SIGNAL TRANSDUCTION HISTIDINE KINASE J"/>
    <property type="match status" value="1"/>
</dbReference>
<dbReference type="Gene3D" id="3.30.450.350">
    <property type="entry name" value="CHASE domain"/>
    <property type="match status" value="1"/>
</dbReference>
<evidence type="ECO:0000256" key="8">
    <source>
        <dbReference type="ARBA" id="ARBA00022840"/>
    </source>
</evidence>
<evidence type="ECO:0000313" key="22">
    <source>
        <dbReference type="Proteomes" id="UP000313645"/>
    </source>
</evidence>
<dbReference type="SMART" id="SM00387">
    <property type="entry name" value="HATPase_c"/>
    <property type="match status" value="1"/>
</dbReference>
<dbReference type="Gene3D" id="3.40.50.2300">
    <property type="match status" value="2"/>
</dbReference>
<keyword evidence="8" id="KW-0067">ATP-binding</keyword>
<feature type="transmembrane region" description="Helical" evidence="14">
    <location>
        <begin position="281"/>
        <end position="302"/>
    </location>
</feature>
<evidence type="ECO:0000259" key="15">
    <source>
        <dbReference type="PROSITE" id="PS50109"/>
    </source>
</evidence>
<feature type="domain" description="HPt" evidence="20">
    <location>
        <begin position="1342"/>
        <end position="1442"/>
    </location>
</feature>
<dbReference type="PROSITE" id="PS50112">
    <property type="entry name" value="PAS"/>
    <property type="match status" value="1"/>
</dbReference>
<dbReference type="InterPro" id="IPR035965">
    <property type="entry name" value="PAS-like_dom_sf"/>
</dbReference>
<dbReference type="InterPro" id="IPR000014">
    <property type="entry name" value="PAS"/>
</dbReference>
<feature type="transmembrane region" description="Helical" evidence="14">
    <location>
        <begin position="134"/>
        <end position="158"/>
    </location>
</feature>
<feature type="transmembrane region" description="Helical" evidence="14">
    <location>
        <begin position="53"/>
        <end position="78"/>
    </location>
</feature>
<dbReference type="InterPro" id="IPR036641">
    <property type="entry name" value="HPT_dom_sf"/>
</dbReference>
<keyword evidence="5 13" id="KW-0597">Phosphoprotein</keyword>
<dbReference type="InterPro" id="IPR011006">
    <property type="entry name" value="CheY-like_superfamily"/>
</dbReference>
<dbReference type="InterPro" id="IPR008207">
    <property type="entry name" value="Sig_transdc_His_kin_Hpt_dom"/>
</dbReference>
<feature type="modified residue" description="4-aspartylphosphate" evidence="13">
    <location>
        <position position="1096"/>
    </location>
</feature>
<dbReference type="RefSeq" id="WP_131483287.1">
    <property type="nucleotide sequence ID" value="NZ_SJDL01000034.1"/>
</dbReference>
<dbReference type="Gene3D" id="3.30.565.10">
    <property type="entry name" value="Histidine kinase-like ATPase, C-terminal domain"/>
    <property type="match status" value="1"/>
</dbReference>
<evidence type="ECO:0000256" key="10">
    <source>
        <dbReference type="ARBA" id="ARBA00023012"/>
    </source>
</evidence>
<evidence type="ECO:0000256" key="9">
    <source>
        <dbReference type="ARBA" id="ARBA00022989"/>
    </source>
</evidence>
<protein>
    <recommendedName>
        <fullName evidence="3">histidine kinase</fullName>
        <ecNumber evidence="3">2.7.13.3</ecNumber>
    </recommendedName>
</protein>
<dbReference type="Gene3D" id="1.10.287.130">
    <property type="match status" value="1"/>
</dbReference>
<keyword evidence="7" id="KW-0547">Nucleotide-binding</keyword>
<evidence type="ECO:0000259" key="16">
    <source>
        <dbReference type="PROSITE" id="PS50110"/>
    </source>
</evidence>
<keyword evidence="6 14" id="KW-0812">Transmembrane</keyword>
<dbReference type="Pfam" id="PF00512">
    <property type="entry name" value="HisKA"/>
    <property type="match status" value="1"/>
</dbReference>
<dbReference type="PRINTS" id="PR00344">
    <property type="entry name" value="BCTRLSENSOR"/>
</dbReference>
<dbReference type="Pfam" id="PF02518">
    <property type="entry name" value="HATPase_c"/>
    <property type="match status" value="1"/>
</dbReference>
<evidence type="ECO:0000256" key="14">
    <source>
        <dbReference type="SAM" id="Phobius"/>
    </source>
</evidence>
<comment type="subcellular location">
    <subcellularLocation>
        <location evidence="2">Cell membrane</location>
        <topology evidence="2">Multi-pass membrane protein</topology>
    </subcellularLocation>
</comment>
<dbReference type="SUPFAM" id="SSF47226">
    <property type="entry name" value="Histidine-containing phosphotransfer domain, HPT domain"/>
    <property type="match status" value="1"/>
</dbReference>
<keyword evidence="11 14" id="KW-0472">Membrane</keyword>
<evidence type="ECO:0000259" key="20">
    <source>
        <dbReference type="PROSITE" id="PS50894"/>
    </source>
</evidence>
<evidence type="ECO:0000256" key="6">
    <source>
        <dbReference type="ARBA" id="ARBA00022692"/>
    </source>
</evidence>
<dbReference type="CDD" id="cd16922">
    <property type="entry name" value="HATPase_EvgS-ArcB-TorS-like"/>
    <property type="match status" value="1"/>
</dbReference>
<dbReference type="SUPFAM" id="SSF52172">
    <property type="entry name" value="CheY-like"/>
    <property type="match status" value="2"/>
</dbReference>
<dbReference type="SUPFAM" id="SSF55785">
    <property type="entry name" value="PYP-like sensor domain (PAS domain)"/>
    <property type="match status" value="1"/>
</dbReference>
<dbReference type="CDD" id="cd17546">
    <property type="entry name" value="REC_hyHK_CKI1_RcsC-like"/>
    <property type="match status" value="2"/>
</dbReference>
<evidence type="ECO:0000256" key="2">
    <source>
        <dbReference type="ARBA" id="ARBA00004651"/>
    </source>
</evidence>